<dbReference type="RefSeq" id="WP_130169057.1">
    <property type="nucleotide sequence ID" value="NZ_SHMR01000001.1"/>
</dbReference>
<reference evidence="1 2" key="1">
    <citation type="submission" date="2019-02" db="EMBL/GenBank/DDBJ databases">
        <title>Genome analysis provides insights into bioremediation potentialities and Haloocin production by Natrinema altunense strain 4.1R isolated from Chott Douz in Tunisian desert.</title>
        <authorList>
            <person name="Najjari A."/>
            <person name="Youssef N."/>
            <person name="Ben Dhia O."/>
            <person name="Ferjani R."/>
            <person name="El Hidri D."/>
            <person name="Ouzari H.I."/>
            <person name="Cherif A."/>
        </authorList>
    </citation>
    <scope>NUCLEOTIDE SEQUENCE [LARGE SCALE GENOMIC DNA]</scope>
    <source>
        <strain evidence="1 2">4.1R</strain>
    </source>
</reference>
<dbReference type="CDD" id="cd06530">
    <property type="entry name" value="S26_SPase_I"/>
    <property type="match status" value="1"/>
</dbReference>
<organism evidence="1 2">
    <name type="scientific">Natrinema altunense</name>
    <dbReference type="NCBI Taxonomy" id="222984"/>
    <lineage>
        <taxon>Archaea</taxon>
        <taxon>Methanobacteriati</taxon>
        <taxon>Methanobacteriota</taxon>
        <taxon>Stenosarchaea group</taxon>
        <taxon>Halobacteria</taxon>
        <taxon>Halobacteriales</taxon>
        <taxon>Natrialbaceae</taxon>
        <taxon>Natrinema</taxon>
    </lineage>
</organism>
<proteinExistence type="predicted"/>
<accession>A0A482XWF0</accession>
<dbReference type="EMBL" id="SHMR01000001">
    <property type="protein sequence ID" value="RZH67911.1"/>
    <property type="molecule type" value="Genomic_DNA"/>
</dbReference>
<dbReference type="GO" id="GO:0006465">
    <property type="term" value="P:signal peptide processing"/>
    <property type="evidence" value="ECO:0007669"/>
    <property type="project" value="InterPro"/>
</dbReference>
<comment type="caution">
    <text evidence="1">The sequence shown here is derived from an EMBL/GenBank/DDBJ whole genome shotgun (WGS) entry which is preliminary data.</text>
</comment>
<evidence type="ECO:0000313" key="2">
    <source>
        <dbReference type="Proteomes" id="UP000292704"/>
    </source>
</evidence>
<dbReference type="Proteomes" id="UP000292704">
    <property type="component" value="Unassembled WGS sequence"/>
</dbReference>
<dbReference type="OrthoDB" id="50404at2157"/>
<dbReference type="AlphaFoldDB" id="A0A482XWF0"/>
<evidence type="ECO:0000313" key="1">
    <source>
        <dbReference type="EMBL" id="RZH67911.1"/>
    </source>
</evidence>
<dbReference type="GO" id="GO:0004252">
    <property type="term" value="F:serine-type endopeptidase activity"/>
    <property type="evidence" value="ECO:0007669"/>
    <property type="project" value="InterPro"/>
</dbReference>
<gene>
    <name evidence="1" type="ORF">ELS17_00035</name>
</gene>
<protein>
    <submittedName>
        <fullName evidence="1">S26 family signal peptidase</fullName>
    </submittedName>
</protein>
<dbReference type="InterPro" id="IPR019533">
    <property type="entry name" value="Peptidase_S26"/>
</dbReference>
<sequence length="137" mass="14843">MRTVTVAVLTVTGCLLLLLWVFLTPSTATPVGVVISEDDSMGATGPNLNIYADIEPETGDIVVFHEAYPLTESDWVVHRVVDKTEDGYTTQGDANPYTGQSNRVQFDYATASDMAGVDLVRARCSKRLGSGDCLQRL</sequence>
<name>A0A482XWF0_9EURY</name>